<feature type="domain" description="Polysaccharide pyruvyl transferase" evidence="1">
    <location>
        <begin position="14"/>
        <end position="318"/>
    </location>
</feature>
<gene>
    <name evidence="2" type="ORF">MCC10102_0398</name>
</gene>
<dbReference type="EMBL" id="SHSV01000005">
    <property type="protein sequence ID" value="TCF47549.1"/>
    <property type="molecule type" value="Genomic_DNA"/>
</dbReference>
<evidence type="ECO:0000313" key="3">
    <source>
        <dbReference type="Proteomes" id="UP000292692"/>
    </source>
</evidence>
<sequence length="387" mass="44550">MKKADIITLHTVSNYGSCLQTYATQRIFEQCGWEAEIIDYYRKDNTPDAAVDRMFESSKLKKLSMLWKKMPILKKLASIPLKSMVSKQRKPFDDFRKKYLNLTEVSYFSEEQLESNPPIADLYCTGSDQVWNSIWNKGFEKPFYLEFAPEGKPRIAFAASIGRESIDDWEIEPMRKALSRYSSISMRETSGLEIVRSLGCTDAHLVLDPTLMLTRDEWAKIATMPSNISGDYILVYQLNKNNDFVEYSKKLSERLGIPLVKISYGLYDVQKSANTLVAPRVTDFIGLFLNAKYVLTDSFHATAYSLNFNKPFISVAPSRFSTRIVSILDLVHEPNRLLQSYFDLDLMQKPIDFENVNAILNSRRHDSLMFLKHSLAYSEQTSETNEE</sequence>
<reference evidence="2 3" key="1">
    <citation type="journal article" date="2018" name="Sci. Rep.">
        <title>Genomic diversity and distribution of Bifidobacterium longum subsp. longum across the human lifespan.</title>
        <authorList>
            <person name="Odamaki T."/>
            <person name="Bottacini F."/>
            <person name="Kato K."/>
            <person name="Mitsuyama E."/>
            <person name="Yoshida K."/>
            <person name="Horigome A."/>
            <person name="Xiao J.Z."/>
            <person name="van Sinderen D."/>
        </authorList>
    </citation>
    <scope>NUCLEOTIDE SEQUENCE [LARGE SCALE GENOMIC DNA]</scope>
    <source>
        <strain evidence="2 3">MCC10102</strain>
    </source>
</reference>
<dbReference type="RefSeq" id="WP_014485854.1">
    <property type="nucleotide sequence ID" value="NZ_CP029796.1"/>
</dbReference>
<dbReference type="InterPro" id="IPR007345">
    <property type="entry name" value="Polysacch_pyruvyl_Trfase"/>
</dbReference>
<protein>
    <recommendedName>
        <fullName evidence="1">Polysaccharide pyruvyl transferase domain-containing protein</fullName>
    </recommendedName>
</protein>
<evidence type="ECO:0000259" key="1">
    <source>
        <dbReference type="Pfam" id="PF04230"/>
    </source>
</evidence>
<name>A0A4R0V2C6_BIFLL</name>
<dbReference type="Proteomes" id="UP000292692">
    <property type="component" value="Unassembled WGS sequence"/>
</dbReference>
<comment type="caution">
    <text evidence="2">The sequence shown here is derived from an EMBL/GenBank/DDBJ whole genome shotgun (WGS) entry which is preliminary data.</text>
</comment>
<evidence type="ECO:0000313" key="2">
    <source>
        <dbReference type="EMBL" id="TCF47549.1"/>
    </source>
</evidence>
<organism evidence="2 3">
    <name type="scientific">Bifidobacterium longum subsp. longum</name>
    <dbReference type="NCBI Taxonomy" id="1679"/>
    <lineage>
        <taxon>Bacteria</taxon>
        <taxon>Bacillati</taxon>
        <taxon>Actinomycetota</taxon>
        <taxon>Actinomycetes</taxon>
        <taxon>Bifidobacteriales</taxon>
        <taxon>Bifidobacteriaceae</taxon>
        <taxon>Bifidobacterium</taxon>
    </lineage>
</organism>
<proteinExistence type="predicted"/>
<dbReference type="AlphaFoldDB" id="A0A4R0V2C6"/>
<dbReference type="Pfam" id="PF04230">
    <property type="entry name" value="PS_pyruv_trans"/>
    <property type="match status" value="1"/>
</dbReference>
<accession>A0A4R0V2C6</accession>